<reference evidence="1 2" key="1">
    <citation type="journal article" date="2022" name="Allergy">
        <title>Genome assembly and annotation of Periplaneta americana reveal a comprehensive cockroach allergen profile.</title>
        <authorList>
            <person name="Wang L."/>
            <person name="Xiong Q."/>
            <person name="Saelim N."/>
            <person name="Wang L."/>
            <person name="Nong W."/>
            <person name="Wan A.T."/>
            <person name="Shi M."/>
            <person name="Liu X."/>
            <person name="Cao Q."/>
            <person name="Hui J.H.L."/>
            <person name="Sookrung N."/>
            <person name="Leung T.F."/>
            <person name="Tungtrongchitr A."/>
            <person name="Tsui S.K.W."/>
        </authorList>
    </citation>
    <scope>NUCLEOTIDE SEQUENCE [LARGE SCALE GENOMIC DNA]</scope>
    <source>
        <strain evidence="1">PWHHKU_190912</strain>
    </source>
</reference>
<evidence type="ECO:0000313" key="2">
    <source>
        <dbReference type="Proteomes" id="UP001148838"/>
    </source>
</evidence>
<keyword evidence="2" id="KW-1185">Reference proteome</keyword>
<sequence length="127" mass="13774">MAGLCVGGNEPRGSLKASNVRNFFQSIHACLFLTILIHCAPISLQKASDQLLLGRLLLLSHDRGTGPPAAVHPTHVSAPFPFESLPASLHPAYRFLFGFNCPKTGVNLTSDTKKAPLMRQLGQKIMR</sequence>
<name>A0ABQ8SN71_PERAM</name>
<organism evidence="1 2">
    <name type="scientific">Periplaneta americana</name>
    <name type="common">American cockroach</name>
    <name type="synonym">Blatta americana</name>
    <dbReference type="NCBI Taxonomy" id="6978"/>
    <lineage>
        <taxon>Eukaryota</taxon>
        <taxon>Metazoa</taxon>
        <taxon>Ecdysozoa</taxon>
        <taxon>Arthropoda</taxon>
        <taxon>Hexapoda</taxon>
        <taxon>Insecta</taxon>
        <taxon>Pterygota</taxon>
        <taxon>Neoptera</taxon>
        <taxon>Polyneoptera</taxon>
        <taxon>Dictyoptera</taxon>
        <taxon>Blattodea</taxon>
        <taxon>Blattoidea</taxon>
        <taxon>Blattidae</taxon>
        <taxon>Blattinae</taxon>
        <taxon>Periplaneta</taxon>
    </lineage>
</organism>
<dbReference type="EMBL" id="JAJSOF020000023">
    <property type="protein sequence ID" value="KAJ4435626.1"/>
    <property type="molecule type" value="Genomic_DNA"/>
</dbReference>
<dbReference type="Proteomes" id="UP001148838">
    <property type="component" value="Unassembled WGS sequence"/>
</dbReference>
<gene>
    <name evidence="1" type="ORF">ANN_18242</name>
</gene>
<evidence type="ECO:0000313" key="1">
    <source>
        <dbReference type="EMBL" id="KAJ4435626.1"/>
    </source>
</evidence>
<protein>
    <submittedName>
        <fullName evidence="1">Uncharacterized protein</fullName>
    </submittedName>
</protein>
<comment type="caution">
    <text evidence="1">The sequence shown here is derived from an EMBL/GenBank/DDBJ whole genome shotgun (WGS) entry which is preliminary data.</text>
</comment>
<proteinExistence type="predicted"/>
<accession>A0ABQ8SN71</accession>